<evidence type="ECO:0000313" key="6">
    <source>
        <dbReference type="EMBL" id="KAA2250945.1"/>
    </source>
</evidence>
<evidence type="ECO:0000256" key="3">
    <source>
        <dbReference type="ARBA" id="ARBA00022679"/>
    </source>
</evidence>
<dbReference type="PANTHER" id="PTHR11986">
    <property type="entry name" value="AMINOTRANSFERASE CLASS III"/>
    <property type="match status" value="1"/>
</dbReference>
<gene>
    <name evidence="6" type="ORF">F0L68_38275</name>
</gene>
<keyword evidence="2 6" id="KW-0032">Aminotransferase</keyword>
<dbReference type="GO" id="GO:0030170">
    <property type="term" value="F:pyridoxal phosphate binding"/>
    <property type="evidence" value="ECO:0007669"/>
    <property type="project" value="InterPro"/>
</dbReference>
<dbReference type="RefSeq" id="WP_149854820.1">
    <property type="nucleotide sequence ID" value="NZ_VUOB01000086.1"/>
</dbReference>
<dbReference type="InterPro" id="IPR049704">
    <property type="entry name" value="Aminotrans_3_PPA_site"/>
</dbReference>
<dbReference type="CDD" id="cd00610">
    <property type="entry name" value="OAT_like"/>
    <property type="match status" value="1"/>
</dbReference>
<dbReference type="FunFam" id="3.40.640.10:FF:000004">
    <property type="entry name" value="Acetylornithine aminotransferase"/>
    <property type="match status" value="1"/>
</dbReference>
<accession>A0A5B2WHS5</accession>
<proteinExistence type="inferred from homology"/>
<dbReference type="Gene3D" id="3.90.1150.10">
    <property type="entry name" value="Aspartate Aminotransferase, domain 1"/>
    <property type="match status" value="1"/>
</dbReference>
<dbReference type="PIRSF" id="PIRSF000521">
    <property type="entry name" value="Transaminase_4ab_Lys_Orn"/>
    <property type="match status" value="1"/>
</dbReference>
<dbReference type="AlphaFoldDB" id="A0A5B2WHS5"/>
<dbReference type="PANTHER" id="PTHR11986:SF79">
    <property type="entry name" value="ACETYLORNITHINE AMINOTRANSFERASE, MITOCHONDRIAL"/>
    <property type="match status" value="1"/>
</dbReference>
<dbReference type="InterPro" id="IPR015422">
    <property type="entry name" value="PyrdxlP-dep_Trfase_small"/>
</dbReference>
<evidence type="ECO:0000256" key="5">
    <source>
        <dbReference type="RuleBase" id="RU003560"/>
    </source>
</evidence>
<reference evidence="6 7" key="2">
    <citation type="submission" date="2019-09" db="EMBL/GenBank/DDBJ databases">
        <authorList>
            <person name="Jin C."/>
        </authorList>
    </citation>
    <scope>NUCLEOTIDE SEQUENCE [LARGE SCALE GENOMIC DNA]</scope>
    <source>
        <strain evidence="6 7">AN110305</strain>
    </source>
</reference>
<dbReference type="GO" id="GO:0008483">
    <property type="term" value="F:transaminase activity"/>
    <property type="evidence" value="ECO:0007669"/>
    <property type="project" value="UniProtKB-KW"/>
</dbReference>
<comment type="similarity">
    <text evidence="5">Belongs to the class-III pyridoxal-phosphate-dependent aminotransferase family.</text>
</comment>
<keyword evidence="3 6" id="KW-0808">Transferase</keyword>
<reference evidence="6 7" key="1">
    <citation type="submission" date="2019-09" db="EMBL/GenBank/DDBJ databases">
        <title>Goodfellowia gen. nov., a new genus of the Pseudonocardineae related to Actinoalloteichus, containing Goodfellowia coeruleoviolacea gen. nov., comb. nov. gen. nov., comb. nov.</title>
        <authorList>
            <person name="Labeda D."/>
        </authorList>
    </citation>
    <scope>NUCLEOTIDE SEQUENCE [LARGE SCALE GENOMIC DNA]</scope>
    <source>
        <strain evidence="6 7">AN110305</strain>
    </source>
</reference>
<evidence type="ECO:0000256" key="2">
    <source>
        <dbReference type="ARBA" id="ARBA00022576"/>
    </source>
</evidence>
<dbReference type="InterPro" id="IPR015424">
    <property type="entry name" value="PyrdxlP-dep_Trfase"/>
</dbReference>
<dbReference type="SUPFAM" id="SSF53383">
    <property type="entry name" value="PLP-dependent transferases"/>
    <property type="match status" value="1"/>
</dbReference>
<dbReference type="PROSITE" id="PS00600">
    <property type="entry name" value="AA_TRANSFER_CLASS_3"/>
    <property type="match status" value="1"/>
</dbReference>
<protein>
    <submittedName>
        <fullName evidence="6">Aspartate aminotransferase family protein</fullName>
    </submittedName>
</protein>
<dbReference type="InterPro" id="IPR050103">
    <property type="entry name" value="Class-III_PLP-dep_AT"/>
</dbReference>
<comment type="cofactor">
    <cofactor evidence="1">
        <name>pyridoxal 5'-phosphate</name>
        <dbReference type="ChEBI" id="CHEBI:597326"/>
    </cofactor>
</comment>
<dbReference type="Proteomes" id="UP000323454">
    <property type="component" value="Unassembled WGS sequence"/>
</dbReference>
<dbReference type="EMBL" id="VUOB01000086">
    <property type="protein sequence ID" value="KAA2250945.1"/>
    <property type="molecule type" value="Genomic_DNA"/>
</dbReference>
<dbReference type="GO" id="GO:0042802">
    <property type="term" value="F:identical protein binding"/>
    <property type="evidence" value="ECO:0007669"/>
    <property type="project" value="TreeGrafter"/>
</dbReference>
<evidence type="ECO:0000256" key="1">
    <source>
        <dbReference type="ARBA" id="ARBA00001933"/>
    </source>
</evidence>
<keyword evidence="4 5" id="KW-0663">Pyridoxal phosphate</keyword>
<evidence type="ECO:0000256" key="4">
    <source>
        <dbReference type="ARBA" id="ARBA00022898"/>
    </source>
</evidence>
<dbReference type="InterPro" id="IPR015421">
    <property type="entry name" value="PyrdxlP-dep_Trfase_major"/>
</dbReference>
<dbReference type="InterPro" id="IPR005814">
    <property type="entry name" value="Aminotrans_3"/>
</dbReference>
<name>A0A5B2WHS5_9PSEU</name>
<dbReference type="OrthoDB" id="9801052at2"/>
<keyword evidence="7" id="KW-1185">Reference proteome</keyword>
<evidence type="ECO:0000313" key="7">
    <source>
        <dbReference type="Proteomes" id="UP000323454"/>
    </source>
</evidence>
<organism evidence="6 7">
    <name type="scientific">Solihabitans fulvus</name>
    <dbReference type="NCBI Taxonomy" id="1892852"/>
    <lineage>
        <taxon>Bacteria</taxon>
        <taxon>Bacillati</taxon>
        <taxon>Actinomycetota</taxon>
        <taxon>Actinomycetes</taxon>
        <taxon>Pseudonocardiales</taxon>
        <taxon>Pseudonocardiaceae</taxon>
        <taxon>Solihabitans</taxon>
    </lineage>
</organism>
<sequence>MTATAAEPVTTNSKDVVERYRRHLGSGRATLGHLLGDIVEVASAGTRITTADGREFLDFGGYGVFILGHGHPGVVEAVRRQLELHPLATRVFLEPVTALAAEALSSVTPAGLDFVHFVNSGAEATETALKLARAHGKTALISAHNGFHGKTMGALSLTAKPLYQDPFRPLLPDVTHVPYGDLEAMRAALAAAEGRACVVLEPVQGEGGVVLPPPGYLAAVARLCGEHGAMFVADEIQTGLGRLGSWWGIEQEGVLPDMLLVGKGLSGGVVPVAAVVATAEVYAPFGRDPFLHTSTFGGSPLACSAAVAAIEAIREEGLVERAALLGDRLLADIRKACEEEAPGLVADIRGRGLLIGLEFANQADPGELVLELLDRNVLVNHSLNAAKVVRLTPPAVLADHELAEFDSALRGALRALVGRA</sequence>
<dbReference type="Pfam" id="PF00202">
    <property type="entry name" value="Aminotran_3"/>
    <property type="match status" value="1"/>
</dbReference>
<dbReference type="Gene3D" id="3.40.640.10">
    <property type="entry name" value="Type I PLP-dependent aspartate aminotransferase-like (Major domain)"/>
    <property type="match status" value="1"/>
</dbReference>
<comment type="caution">
    <text evidence="6">The sequence shown here is derived from an EMBL/GenBank/DDBJ whole genome shotgun (WGS) entry which is preliminary data.</text>
</comment>